<comment type="caution">
    <text evidence="1">The sequence shown here is derived from an EMBL/GenBank/DDBJ whole genome shotgun (WGS) entry which is preliminary data.</text>
</comment>
<organism evidence="1 2">
    <name type="scientific">Perkinsus chesapeaki</name>
    <name type="common">Clam parasite</name>
    <name type="synonym">Perkinsus andrewsi</name>
    <dbReference type="NCBI Taxonomy" id="330153"/>
    <lineage>
        <taxon>Eukaryota</taxon>
        <taxon>Sar</taxon>
        <taxon>Alveolata</taxon>
        <taxon>Perkinsozoa</taxon>
        <taxon>Perkinsea</taxon>
        <taxon>Perkinsida</taxon>
        <taxon>Perkinsidae</taxon>
        <taxon>Perkinsus</taxon>
    </lineage>
</organism>
<evidence type="ECO:0000313" key="1">
    <source>
        <dbReference type="EMBL" id="KAF4672782.1"/>
    </source>
</evidence>
<sequence>MPVSEGIQEIVEKHCDDEIILKAVLEVLESGAVSRVALLAGLKDSDIDFLRDAVLEKDDSLKVKKVAIGATFRALVREASFQMDLAETAGRVKHAASRQEQSVIALKSRLKTLKSLFGLDTIDNDVFPTLEVFNKLKSSLGTFVDFKRELHNCKYVPSEKNVLLNLSTGEGQPALAAIPLKESGAGETPDDKLGGSSWLSCFNRYMLGLLLADCDAGDKGVRDNGDGHLPLPNIDPLTLLTYQAKISQIASDSGWSVATLVDDRFRRVVETKFMNGSR</sequence>
<evidence type="ECO:0000313" key="2">
    <source>
        <dbReference type="Proteomes" id="UP000591131"/>
    </source>
</evidence>
<protein>
    <submittedName>
        <fullName evidence="1">Uncharacterized protein</fullName>
    </submittedName>
</protein>
<dbReference type="EMBL" id="JAAPAO010000099">
    <property type="protein sequence ID" value="KAF4672782.1"/>
    <property type="molecule type" value="Genomic_DNA"/>
</dbReference>
<keyword evidence="2" id="KW-1185">Reference proteome</keyword>
<dbReference type="AlphaFoldDB" id="A0A7J6MMH4"/>
<gene>
    <name evidence="1" type="ORF">FOL47_011360</name>
</gene>
<reference evidence="1 2" key="1">
    <citation type="submission" date="2020-04" db="EMBL/GenBank/DDBJ databases">
        <title>Perkinsus chesapeaki whole genome sequence.</title>
        <authorList>
            <person name="Bogema D.R."/>
        </authorList>
    </citation>
    <scope>NUCLEOTIDE SEQUENCE [LARGE SCALE GENOMIC DNA]</scope>
    <source>
        <strain evidence="1">ATCC PRA-425</strain>
    </source>
</reference>
<proteinExistence type="predicted"/>
<accession>A0A7J6MMH4</accession>
<dbReference type="Proteomes" id="UP000591131">
    <property type="component" value="Unassembled WGS sequence"/>
</dbReference>
<name>A0A7J6MMH4_PERCH</name>